<comment type="cofactor">
    <cofactor evidence="2">
        <name>Zn(2+)</name>
        <dbReference type="ChEBI" id="CHEBI:29105"/>
    </cofactor>
    <text evidence="2">Binds 1 zinc ion per subunit.</text>
</comment>
<dbReference type="KEGG" id="sod:Sant_3742"/>
<dbReference type="GO" id="GO:0004089">
    <property type="term" value="F:carbonate dehydratase activity"/>
    <property type="evidence" value="ECO:0007669"/>
    <property type="project" value="InterPro"/>
</dbReference>
<keyword evidence="3" id="KW-0732">Signal</keyword>
<dbReference type="HOGENOM" id="CLU_053879_4_1_6"/>
<evidence type="ECO:0000256" key="3">
    <source>
        <dbReference type="SAM" id="SignalP"/>
    </source>
</evidence>
<feature type="binding site" evidence="2">
    <location>
        <position position="97"/>
    </location>
    <ligand>
        <name>Zn(2+)</name>
        <dbReference type="ChEBI" id="CHEBI:29105"/>
    </ligand>
</feature>
<comment type="similarity">
    <text evidence="1">Belongs to the beta-class carbonic anhydrase family.</text>
</comment>
<gene>
    <name evidence="4" type="ORF">Sant_3742</name>
</gene>
<dbReference type="PANTHER" id="PTHR11002">
    <property type="entry name" value="CARBONIC ANHYDRASE"/>
    <property type="match status" value="1"/>
</dbReference>
<keyword evidence="2" id="KW-0479">Metal-binding</keyword>
<dbReference type="OrthoDB" id="9797527at2"/>
<accession>W0I1R2</accession>
<feature type="chain" id="PRO_5004790929" evidence="3">
    <location>
        <begin position="41"/>
        <end position="245"/>
    </location>
</feature>
<name>W0I1R2_9GAMM</name>
<evidence type="ECO:0000256" key="2">
    <source>
        <dbReference type="PIRSR" id="PIRSR601765-1"/>
    </source>
</evidence>
<dbReference type="SMART" id="SM00947">
    <property type="entry name" value="Pro_CA"/>
    <property type="match status" value="1"/>
</dbReference>
<feature type="binding site" evidence="2">
    <location>
        <position position="99"/>
    </location>
    <ligand>
        <name>Zn(2+)</name>
        <dbReference type="ChEBI" id="CHEBI:29105"/>
    </ligand>
</feature>
<reference evidence="4 5" key="1">
    <citation type="journal article" date="2014" name="Genome Biol. Evol.">
        <title>Genome degeneration and adaptation in a nascent stage of symbiosis.</title>
        <authorList>
            <person name="Oakeson K.F."/>
            <person name="Gil R."/>
            <person name="Clayton A.L."/>
            <person name="Dunn D.M."/>
            <person name="von Niederhausern A.C."/>
            <person name="Hamil C."/>
            <person name="Aoyagi A."/>
            <person name="Duval B."/>
            <person name="Baca A."/>
            <person name="Silva F.J."/>
            <person name="Vallier A."/>
            <person name="Jackson D.G."/>
            <person name="Latorre A."/>
            <person name="Weiss R.B."/>
            <person name="Heddi A."/>
            <person name="Moya A."/>
            <person name="Dale C."/>
        </authorList>
    </citation>
    <scope>NUCLEOTIDE SEQUENCE [LARGE SCALE GENOMIC DNA]</scope>
    <source>
        <strain evidence="4 5">HS1</strain>
    </source>
</reference>
<dbReference type="GO" id="GO:0008270">
    <property type="term" value="F:zinc ion binding"/>
    <property type="evidence" value="ECO:0007669"/>
    <property type="project" value="InterPro"/>
</dbReference>
<feature type="signal peptide" evidence="3">
    <location>
        <begin position="1"/>
        <end position="40"/>
    </location>
</feature>
<keyword evidence="5" id="KW-1185">Reference proteome</keyword>
<dbReference type="CDD" id="cd03378">
    <property type="entry name" value="beta_CA_cladeC"/>
    <property type="match status" value="1"/>
</dbReference>
<dbReference type="Gene3D" id="3.40.1050.10">
    <property type="entry name" value="Carbonic anhydrase"/>
    <property type="match status" value="1"/>
</dbReference>
<evidence type="ECO:0000313" key="5">
    <source>
        <dbReference type="Proteomes" id="UP000019028"/>
    </source>
</evidence>
<dbReference type="EMBL" id="CP006569">
    <property type="protein sequence ID" value="AHF78722.1"/>
    <property type="molecule type" value="Genomic_DNA"/>
</dbReference>
<dbReference type="InterPro" id="IPR036874">
    <property type="entry name" value="Carbonic_anhydrase_sf"/>
</dbReference>
<dbReference type="RefSeq" id="WP_025423843.1">
    <property type="nucleotide sequence ID" value="NZ_CP006569.1"/>
</dbReference>
<dbReference type="PROSITE" id="PS51318">
    <property type="entry name" value="TAT"/>
    <property type="match status" value="1"/>
</dbReference>
<dbReference type="InterPro" id="IPR006311">
    <property type="entry name" value="TAT_signal"/>
</dbReference>
<evidence type="ECO:0000256" key="1">
    <source>
        <dbReference type="ARBA" id="ARBA00006217"/>
    </source>
</evidence>
<feature type="binding site" evidence="2">
    <location>
        <position position="150"/>
    </location>
    <ligand>
        <name>Zn(2+)</name>
        <dbReference type="ChEBI" id="CHEBI:29105"/>
    </ligand>
</feature>
<proteinExistence type="inferred from homology"/>
<dbReference type="SUPFAM" id="SSF53056">
    <property type="entry name" value="beta-carbonic anhydrase, cab"/>
    <property type="match status" value="1"/>
</dbReference>
<evidence type="ECO:0000313" key="4">
    <source>
        <dbReference type="EMBL" id="AHF78722.1"/>
    </source>
</evidence>
<dbReference type="InterPro" id="IPR001765">
    <property type="entry name" value="Carbonic_anhydrase"/>
</dbReference>
<organism evidence="4 5">
    <name type="scientific">Sodalis praecaptivus</name>
    <dbReference type="NCBI Taxonomy" id="1239307"/>
    <lineage>
        <taxon>Bacteria</taxon>
        <taxon>Pseudomonadati</taxon>
        <taxon>Pseudomonadota</taxon>
        <taxon>Gammaproteobacteria</taxon>
        <taxon>Enterobacterales</taxon>
        <taxon>Bruguierivoracaceae</taxon>
        <taxon>Sodalis</taxon>
    </lineage>
</organism>
<dbReference type="PANTHER" id="PTHR11002:SF79">
    <property type="entry name" value="CARBONIC ANHYDRASE 2"/>
    <property type="match status" value="1"/>
</dbReference>
<dbReference type="Pfam" id="PF00484">
    <property type="entry name" value="Pro_CA"/>
    <property type="match status" value="1"/>
</dbReference>
<dbReference type="NCBIfam" id="NF011765">
    <property type="entry name" value="PRK15219.1"/>
    <property type="match status" value="1"/>
</dbReference>
<dbReference type="Proteomes" id="UP000019028">
    <property type="component" value="Chromosome"/>
</dbReference>
<dbReference type="AlphaFoldDB" id="W0I1R2"/>
<protein>
    <submittedName>
        <fullName evidence="4">Carbonic anhydrase</fullName>
    </submittedName>
</protein>
<feature type="binding site" evidence="2">
    <location>
        <position position="153"/>
    </location>
    <ligand>
        <name>Zn(2+)</name>
        <dbReference type="ChEBI" id="CHEBI:29105"/>
    </ligand>
</feature>
<sequence>MTDHTAAKPSRRTLLKATTACSLLAMTGIAGFMTPSLSFAAAMTRAQRDAMTPDDIIQSFKQGNARFRAGKMLRHDYLAQKQASQAGQYPGAVILSCIDSRAPAEILLDAGIGETFNCRVAGNIPSADILGSMEFACALAGAKVVLVMGHSSCGAVRGAIDNAELGNLTGLLNMIKPAIARTEYEGERSGKNYGFVDAVAKTNVIMTLEDIRKKSPVLKALEDEGKIKLVGSMYHLVGGKVEFFS</sequence>
<keyword evidence="2" id="KW-0862">Zinc</keyword>
<dbReference type="PATRIC" id="fig|1239307.3.peg.4142"/>